<dbReference type="Pfam" id="PF00403">
    <property type="entry name" value="HMA"/>
    <property type="match status" value="1"/>
</dbReference>
<accession>A0A4Q8M1S2</accession>
<dbReference type="PROSITE" id="PS01047">
    <property type="entry name" value="HMA_1"/>
    <property type="match status" value="1"/>
</dbReference>
<reference evidence="3 4" key="1">
    <citation type="submission" date="2019-02" db="EMBL/GenBank/DDBJ databases">
        <title>WGS of Pseudoxanthomonas species novum from clinical isolates.</title>
        <authorList>
            <person name="Bernier A.-M."/>
            <person name="Bernard K."/>
            <person name="Vachon A."/>
        </authorList>
    </citation>
    <scope>NUCLEOTIDE SEQUENCE [LARGE SCALE GENOMIC DNA]</scope>
    <source>
        <strain evidence="3 4">NML130969</strain>
    </source>
</reference>
<dbReference type="PROSITE" id="PS50846">
    <property type="entry name" value="HMA_2"/>
    <property type="match status" value="1"/>
</dbReference>
<proteinExistence type="predicted"/>
<name>A0A4Q8M1S2_9GAMM</name>
<dbReference type="FunFam" id="3.30.70.100:FF:000001">
    <property type="entry name" value="ATPase copper transporting beta"/>
    <property type="match status" value="1"/>
</dbReference>
<dbReference type="InterPro" id="IPR017969">
    <property type="entry name" value="Heavy-metal-associated_CS"/>
</dbReference>
<dbReference type="RefSeq" id="WP_130535111.1">
    <property type="nucleotide sequence ID" value="NZ_SHMG01000008.1"/>
</dbReference>
<keyword evidence="1" id="KW-0479">Metal-binding</keyword>
<dbReference type="InterPro" id="IPR036163">
    <property type="entry name" value="HMA_dom_sf"/>
</dbReference>
<sequence>MRHIELTVDGMKCGGCSGRLKRVLEGTDGVQATQIVLETKQVAVDFDEAGIDVDAIKHVITDAGFTVLAA</sequence>
<dbReference type="Gene3D" id="3.30.70.100">
    <property type="match status" value="1"/>
</dbReference>
<dbReference type="GO" id="GO:0046872">
    <property type="term" value="F:metal ion binding"/>
    <property type="evidence" value="ECO:0007669"/>
    <property type="project" value="UniProtKB-KW"/>
</dbReference>
<dbReference type="AlphaFoldDB" id="A0A4Q8M1S2"/>
<dbReference type="OrthoDB" id="9814359at2"/>
<organism evidence="3 4">
    <name type="scientific">Pseudoxanthomonas winnipegensis</name>
    <dbReference type="NCBI Taxonomy" id="2480810"/>
    <lineage>
        <taxon>Bacteria</taxon>
        <taxon>Pseudomonadati</taxon>
        <taxon>Pseudomonadota</taxon>
        <taxon>Gammaproteobacteria</taxon>
        <taxon>Lysobacterales</taxon>
        <taxon>Lysobacteraceae</taxon>
        <taxon>Pseudoxanthomonas</taxon>
    </lineage>
</organism>
<gene>
    <name evidence="3" type="ORF">EA655_13845</name>
</gene>
<dbReference type="SUPFAM" id="SSF55008">
    <property type="entry name" value="HMA, heavy metal-associated domain"/>
    <property type="match status" value="1"/>
</dbReference>
<evidence type="ECO:0000313" key="3">
    <source>
        <dbReference type="EMBL" id="TAA40229.1"/>
    </source>
</evidence>
<dbReference type="Proteomes" id="UP000294164">
    <property type="component" value="Unassembled WGS sequence"/>
</dbReference>
<dbReference type="CDD" id="cd00371">
    <property type="entry name" value="HMA"/>
    <property type="match status" value="1"/>
</dbReference>
<feature type="domain" description="HMA" evidence="2">
    <location>
        <begin position="2"/>
        <end position="68"/>
    </location>
</feature>
<evidence type="ECO:0000256" key="1">
    <source>
        <dbReference type="ARBA" id="ARBA00022723"/>
    </source>
</evidence>
<dbReference type="EMBL" id="SHMG01000008">
    <property type="protein sequence ID" value="TAA40229.1"/>
    <property type="molecule type" value="Genomic_DNA"/>
</dbReference>
<comment type="caution">
    <text evidence="3">The sequence shown here is derived from an EMBL/GenBank/DDBJ whole genome shotgun (WGS) entry which is preliminary data.</text>
</comment>
<evidence type="ECO:0000259" key="2">
    <source>
        <dbReference type="PROSITE" id="PS50846"/>
    </source>
</evidence>
<evidence type="ECO:0000313" key="4">
    <source>
        <dbReference type="Proteomes" id="UP000294164"/>
    </source>
</evidence>
<protein>
    <submittedName>
        <fullName evidence="3">Copper chaperone</fullName>
    </submittedName>
</protein>
<dbReference type="InterPro" id="IPR006121">
    <property type="entry name" value="HMA_dom"/>
</dbReference>